<evidence type="ECO:0000313" key="2">
    <source>
        <dbReference type="Proteomes" id="UP001464378"/>
    </source>
</evidence>
<reference evidence="1 2" key="1">
    <citation type="submission" date="2024-03" db="EMBL/GenBank/DDBJ databases">
        <title>Human intestinal bacterial collection.</title>
        <authorList>
            <person name="Pauvert C."/>
            <person name="Hitch T.C.A."/>
            <person name="Clavel T."/>
        </authorList>
    </citation>
    <scope>NUCLEOTIDE SEQUENCE [LARGE SCALE GENOMIC DNA]</scope>
    <source>
        <strain evidence="1 2">CLA-AP-H29</strain>
    </source>
</reference>
<evidence type="ECO:0000313" key="1">
    <source>
        <dbReference type="EMBL" id="MEQ2442866.1"/>
    </source>
</evidence>
<sequence length="183" mass="20789">MELNLFEDRRYFVTWTEEELEGRGKARLVLQPVRCFGGGCTGPVELTVYPARDFRPRRMDVRLPDGLYRCFLADADSGAPLIPARDVFFGRRQRVELRSQREQGGFRRFTIISPMPLGAGDCGLDYGIFGTVPLPEAEQNGERYQLSFLLRPRRTLPVKLSWAAHLQKILTLPETLEDTAGGQ</sequence>
<keyword evidence="2" id="KW-1185">Reference proteome</keyword>
<dbReference type="EMBL" id="JBBMFK010000006">
    <property type="protein sequence ID" value="MEQ2442866.1"/>
    <property type="molecule type" value="Genomic_DNA"/>
</dbReference>
<organism evidence="1 2">
    <name type="scientific">Pseudoflavonifractor intestinihominis</name>
    <dbReference type="NCBI Taxonomy" id="3133171"/>
    <lineage>
        <taxon>Bacteria</taxon>
        <taxon>Bacillati</taxon>
        <taxon>Bacillota</taxon>
        <taxon>Clostridia</taxon>
        <taxon>Eubacteriales</taxon>
        <taxon>Oscillospiraceae</taxon>
        <taxon>Pseudoflavonifractor</taxon>
    </lineage>
</organism>
<dbReference type="RefSeq" id="WP_294517444.1">
    <property type="nucleotide sequence ID" value="NZ_JBBMFK010000006.1"/>
</dbReference>
<comment type="caution">
    <text evidence="1">The sequence shown here is derived from an EMBL/GenBank/DDBJ whole genome shotgun (WGS) entry which is preliminary data.</text>
</comment>
<dbReference type="Proteomes" id="UP001464378">
    <property type="component" value="Unassembled WGS sequence"/>
</dbReference>
<protein>
    <submittedName>
        <fullName evidence="1">Uncharacterized protein</fullName>
    </submittedName>
</protein>
<proteinExistence type="predicted"/>
<name>A0ABV1E6D6_9FIRM</name>
<accession>A0ABV1E6D6</accession>
<gene>
    <name evidence="1" type="ORF">WMO64_05235</name>
</gene>